<evidence type="ECO:0000313" key="7">
    <source>
        <dbReference type="Proteomes" id="UP000285295"/>
    </source>
</evidence>
<dbReference type="InterPro" id="IPR007730">
    <property type="entry name" value="SPOR-like_dom"/>
</dbReference>
<reference evidence="6 7" key="2">
    <citation type="submission" date="2019-01" db="EMBL/GenBank/DDBJ databases">
        <authorList>
            <person name="Li Y."/>
        </authorList>
    </citation>
    <scope>NUCLEOTIDE SEQUENCE [LARGE SCALE GENOMIC DNA]</scope>
    <source>
        <strain evidence="3 8">2D-5</strain>
        <strain evidence="5 7">D19-10-3-21</strain>
        <strain evidence="4 6">SK2B-1</strain>
    </source>
</reference>
<evidence type="ECO:0000313" key="3">
    <source>
        <dbReference type="EMBL" id="RWR12779.1"/>
    </source>
</evidence>
<dbReference type="Proteomes" id="UP000285710">
    <property type="component" value="Unassembled WGS sequence"/>
</dbReference>
<evidence type="ECO:0000313" key="5">
    <source>
        <dbReference type="EMBL" id="RWR29952.1"/>
    </source>
</evidence>
<dbReference type="OrthoDB" id="8479416at2"/>
<feature type="region of interest" description="Disordered" evidence="1">
    <location>
        <begin position="1"/>
        <end position="27"/>
    </location>
</feature>
<dbReference type="GO" id="GO:0042834">
    <property type="term" value="F:peptidoglycan binding"/>
    <property type="evidence" value="ECO:0007669"/>
    <property type="project" value="InterPro"/>
</dbReference>
<accession>A0A443KBA5</accession>
<accession>A0A443IXF9</accession>
<evidence type="ECO:0000313" key="4">
    <source>
        <dbReference type="EMBL" id="RWR22593.1"/>
    </source>
</evidence>
<gene>
    <name evidence="4" type="ORF">D2T30_06525</name>
    <name evidence="5" type="ORF">D2T31_08620</name>
    <name evidence="3" type="ORF">D2T33_08715</name>
</gene>
<dbReference type="InterPro" id="IPR036680">
    <property type="entry name" value="SPOR-like_sf"/>
</dbReference>
<dbReference type="AlphaFoldDB" id="A0A443JQ10"/>
<name>A0A443JQ10_9RHOB</name>
<sequence length="361" mass="37346">MVSYHDRDGGGYPYDGDGVPSAPEPAPLHGIAEPVSRWVQLAGAATSIALILGVVVWGYKLAVRDVSGVPVIRAIEGPSRIAPEDPGGDLARHVGLSVNEVAGKGLAAPGPERVVLAPPPDGLSDDDAPMTGVRSLVKVERVEPEGLPVAEPATAPVPQVPQGTALAIEDEVVPVDGPEAQEGASAAQLRSAAAEASKVRPVPRTVPVLPDDIVQRSTVTEGVVADTLPGLKTSPRPMQRPGALRTAAKTPAKAEAPKPAAPAARPAPADEIDPASLPADARVAQIGAFDTPELARAEWDRVAARAGELLTGKQRIVQEAQANGRTFYRLRVAGFDGLDASRRFCDALKDKGVNCIATVAH</sequence>
<dbReference type="EMBL" id="SAUZ01000005">
    <property type="protein sequence ID" value="RWR22593.1"/>
    <property type="molecule type" value="Genomic_DNA"/>
</dbReference>
<dbReference type="EMBL" id="SAUX01000009">
    <property type="protein sequence ID" value="RWR29952.1"/>
    <property type="molecule type" value="Genomic_DNA"/>
</dbReference>
<protein>
    <submittedName>
        <fullName evidence="4">SPOR domain-containing protein</fullName>
    </submittedName>
</protein>
<dbReference type="Pfam" id="PF05036">
    <property type="entry name" value="SPOR"/>
    <property type="match status" value="1"/>
</dbReference>
<dbReference type="Proteomes" id="UP000284476">
    <property type="component" value="Unassembled WGS sequence"/>
</dbReference>
<proteinExistence type="predicted"/>
<keyword evidence="8" id="KW-1185">Reference proteome</keyword>
<dbReference type="RefSeq" id="WP_128208223.1">
    <property type="nucleotide sequence ID" value="NZ_JBHRSO010000039.1"/>
</dbReference>
<accession>A0A443JQ10</accession>
<dbReference type="Gene3D" id="3.30.70.1070">
    <property type="entry name" value="Sporulation related repeat"/>
    <property type="match status" value="1"/>
</dbReference>
<dbReference type="PROSITE" id="PS51724">
    <property type="entry name" value="SPOR"/>
    <property type="match status" value="1"/>
</dbReference>
<evidence type="ECO:0000313" key="6">
    <source>
        <dbReference type="Proteomes" id="UP000284476"/>
    </source>
</evidence>
<feature type="region of interest" description="Disordered" evidence="1">
    <location>
        <begin position="227"/>
        <end position="274"/>
    </location>
</feature>
<feature type="compositionally biased region" description="Low complexity" evidence="1">
    <location>
        <begin position="245"/>
        <end position="269"/>
    </location>
</feature>
<dbReference type="SUPFAM" id="SSF110997">
    <property type="entry name" value="Sporulation related repeat"/>
    <property type="match status" value="1"/>
</dbReference>
<organism evidence="4 6">
    <name type="scientific">Paenirhodobacter populi</name>
    <dbReference type="NCBI Taxonomy" id="2306993"/>
    <lineage>
        <taxon>Bacteria</taxon>
        <taxon>Pseudomonadati</taxon>
        <taxon>Pseudomonadota</taxon>
        <taxon>Alphaproteobacteria</taxon>
        <taxon>Rhodobacterales</taxon>
        <taxon>Rhodobacter group</taxon>
        <taxon>Paenirhodobacter</taxon>
    </lineage>
</organism>
<evidence type="ECO:0000259" key="2">
    <source>
        <dbReference type="PROSITE" id="PS51724"/>
    </source>
</evidence>
<evidence type="ECO:0000313" key="8">
    <source>
        <dbReference type="Proteomes" id="UP000285710"/>
    </source>
</evidence>
<dbReference type="EMBL" id="SAUW01000007">
    <property type="protein sequence ID" value="RWR12779.1"/>
    <property type="molecule type" value="Genomic_DNA"/>
</dbReference>
<dbReference type="Proteomes" id="UP000285295">
    <property type="component" value="Unassembled WGS sequence"/>
</dbReference>
<comment type="caution">
    <text evidence="4">The sequence shown here is derived from an EMBL/GenBank/DDBJ whole genome shotgun (WGS) entry which is preliminary data.</text>
</comment>
<feature type="domain" description="SPOR" evidence="2">
    <location>
        <begin position="276"/>
        <end position="361"/>
    </location>
</feature>
<reference evidence="6 7" key="1">
    <citation type="submission" date="2019-01" db="EMBL/GenBank/DDBJ databases">
        <title>Sinorhodobacter populi sp. nov. isolated from the symptomatic bark tissue of Populus euramericana canker.</title>
        <authorList>
            <person name="Xu G."/>
        </authorList>
    </citation>
    <scope>NUCLEOTIDE SEQUENCE [LARGE SCALE GENOMIC DNA]</scope>
    <source>
        <strain evidence="3 8">2D-5</strain>
        <strain evidence="5 7">D19-10-3-21</strain>
        <strain evidence="4 6">SK2B-1</strain>
    </source>
</reference>
<evidence type="ECO:0000256" key="1">
    <source>
        <dbReference type="SAM" id="MobiDB-lite"/>
    </source>
</evidence>